<gene>
    <name evidence="2" type="ORF">ROHU_036778</name>
</gene>
<dbReference type="Proteomes" id="UP000290572">
    <property type="component" value="Unassembled WGS sequence"/>
</dbReference>
<comment type="caution">
    <text evidence="2">The sequence shown here is derived from an EMBL/GenBank/DDBJ whole genome shotgun (WGS) entry which is preliminary data.</text>
</comment>
<evidence type="ECO:0000256" key="1">
    <source>
        <dbReference type="SAM" id="MobiDB-lite"/>
    </source>
</evidence>
<evidence type="ECO:0000313" key="2">
    <source>
        <dbReference type="EMBL" id="RXN21793.1"/>
    </source>
</evidence>
<feature type="compositionally biased region" description="Low complexity" evidence="1">
    <location>
        <begin position="25"/>
        <end position="41"/>
    </location>
</feature>
<protein>
    <submittedName>
        <fullName evidence="2">Serum response factor isoform X3</fullName>
    </submittedName>
</protein>
<organism evidence="2 3">
    <name type="scientific">Labeo rohita</name>
    <name type="common">Indian major carp</name>
    <name type="synonym">Cyprinus rohita</name>
    <dbReference type="NCBI Taxonomy" id="84645"/>
    <lineage>
        <taxon>Eukaryota</taxon>
        <taxon>Metazoa</taxon>
        <taxon>Chordata</taxon>
        <taxon>Craniata</taxon>
        <taxon>Vertebrata</taxon>
        <taxon>Euteleostomi</taxon>
        <taxon>Actinopterygii</taxon>
        <taxon>Neopterygii</taxon>
        <taxon>Teleostei</taxon>
        <taxon>Ostariophysi</taxon>
        <taxon>Cypriniformes</taxon>
        <taxon>Cyprinidae</taxon>
        <taxon>Labeoninae</taxon>
        <taxon>Labeonini</taxon>
        <taxon>Labeo</taxon>
    </lineage>
</organism>
<proteinExistence type="predicted"/>
<dbReference type="AlphaFoldDB" id="A0A498MPQ9"/>
<name>A0A498MPQ9_LABRO</name>
<accession>A0A498MPQ9</accession>
<reference evidence="2 3" key="1">
    <citation type="submission" date="2018-03" db="EMBL/GenBank/DDBJ databases">
        <title>Draft genome sequence of Rohu Carp (Labeo rohita).</title>
        <authorList>
            <person name="Das P."/>
            <person name="Kushwaha B."/>
            <person name="Joshi C.G."/>
            <person name="Kumar D."/>
            <person name="Nagpure N.S."/>
            <person name="Sahoo L."/>
            <person name="Das S.P."/>
            <person name="Bit A."/>
            <person name="Patnaik S."/>
            <person name="Meher P.K."/>
            <person name="Jayasankar P."/>
            <person name="Koringa P.G."/>
            <person name="Patel N.V."/>
            <person name="Hinsu A.T."/>
            <person name="Kumar R."/>
            <person name="Pandey M."/>
            <person name="Agarwal S."/>
            <person name="Srivastava S."/>
            <person name="Singh M."/>
            <person name="Iquebal M.A."/>
            <person name="Jaiswal S."/>
            <person name="Angadi U.B."/>
            <person name="Kumar N."/>
            <person name="Raza M."/>
            <person name="Shah T.M."/>
            <person name="Rai A."/>
            <person name="Jena J.K."/>
        </authorList>
    </citation>
    <scope>NUCLEOTIDE SEQUENCE [LARGE SCALE GENOMIC DNA]</scope>
    <source>
        <strain evidence="2">DASCIFA01</strain>
        <tissue evidence="2">Testis</tissue>
    </source>
</reference>
<dbReference type="STRING" id="84645.A0A498MPQ9"/>
<sequence>MNRIRRSVTAVLCDALKPAFTVASVPGSTSAPPTVPSTSTSMQASSGPSFPITNYLAPAANASGNGANGTVLKSAGAAGGVMQLPGGFTFMSGVCGVRGQGSEVTCAVHNNIQIHLMSD</sequence>
<dbReference type="EMBL" id="QBIY01012608">
    <property type="protein sequence ID" value="RXN21793.1"/>
    <property type="molecule type" value="Genomic_DNA"/>
</dbReference>
<evidence type="ECO:0000313" key="3">
    <source>
        <dbReference type="Proteomes" id="UP000290572"/>
    </source>
</evidence>
<feature type="region of interest" description="Disordered" evidence="1">
    <location>
        <begin position="25"/>
        <end position="46"/>
    </location>
</feature>
<keyword evidence="3" id="KW-1185">Reference proteome</keyword>